<dbReference type="InterPro" id="IPR014057">
    <property type="entry name" value="HI1420"/>
</dbReference>
<protein>
    <recommendedName>
        <fullName evidence="3">Addiction module antidote protein</fullName>
    </recommendedName>
</protein>
<dbReference type="Proteomes" id="UP000002770">
    <property type="component" value="Unassembled WGS sequence"/>
</dbReference>
<dbReference type="PANTHER" id="PTHR40275:SF1">
    <property type="entry name" value="SSL7038 PROTEIN"/>
    <property type="match status" value="1"/>
</dbReference>
<dbReference type="RefSeq" id="WP_006870342.1">
    <property type="nucleotide sequence ID" value="NZ_JH413812.1"/>
</dbReference>
<organism evidence="1 2">
    <name type="scientific">Legionella drancourtii LLAP12</name>
    <dbReference type="NCBI Taxonomy" id="658187"/>
    <lineage>
        <taxon>Bacteria</taxon>
        <taxon>Pseudomonadati</taxon>
        <taxon>Pseudomonadota</taxon>
        <taxon>Gammaproteobacteria</taxon>
        <taxon>Legionellales</taxon>
        <taxon>Legionellaceae</taxon>
        <taxon>Legionella</taxon>
    </lineage>
</organism>
<dbReference type="InterPro" id="IPR010982">
    <property type="entry name" value="Lambda_DNA-bd_dom_sf"/>
</dbReference>
<dbReference type="STRING" id="658187.LDG_6410"/>
<evidence type="ECO:0000313" key="1">
    <source>
        <dbReference type="EMBL" id="EHL31557.1"/>
    </source>
</evidence>
<dbReference type="SUPFAM" id="SSF47413">
    <property type="entry name" value="lambda repressor-like DNA-binding domains"/>
    <property type="match status" value="1"/>
</dbReference>
<keyword evidence="2" id="KW-1185">Reference proteome</keyword>
<reference evidence="1 2" key="1">
    <citation type="journal article" date="2011" name="BMC Genomics">
        <title>Insight into cross-talk between intra-amoebal pathogens.</title>
        <authorList>
            <person name="Gimenez G."/>
            <person name="Bertelli C."/>
            <person name="Moliner C."/>
            <person name="Robert C."/>
            <person name="Raoult D."/>
            <person name="Fournier P.E."/>
            <person name="Greub G."/>
        </authorList>
    </citation>
    <scope>NUCLEOTIDE SEQUENCE [LARGE SCALE GENOMIC DNA]</scope>
    <source>
        <strain evidence="1 2">LLAP12</strain>
    </source>
</reference>
<dbReference type="InParanoid" id="G9EME4"/>
<dbReference type="PANTHER" id="PTHR40275">
    <property type="entry name" value="SSL7038 PROTEIN"/>
    <property type="match status" value="1"/>
</dbReference>
<sequence>MNRDNLIKNTESYHDEFIASLKDPEEAYGYLQVALEEYQIDNHAEALLVALRNIADAQGGMTELARKTHLNRQNLYSILSKKGNPRLDTFGLILKGLGFKLTIEQGSSHVN</sequence>
<evidence type="ECO:0000313" key="2">
    <source>
        <dbReference type="Proteomes" id="UP000002770"/>
    </source>
</evidence>
<dbReference type="OrthoDB" id="9798416at2"/>
<evidence type="ECO:0008006" key="3">
    <source>
        <dbReference type="Google" id="ProtNLM"/>
    </source>
</evidence>
<proteinExistence type="predicted"/>
<dbReference type="eggNOG" id="COG3636">
    <property type="taxonomic scope" value="Bacteria"/>
</dbReference>
<accession>G9EME4</accession>
<gene>
    <name evidence="1" type="ORF">LDG_6410</name>
</gene>
<name>G9EME4_9GAMM</name>
<dbReference type="GO" id="GO:0003677">
    <property type="term" value="F:DNA binding"/>
    <property type="evidence" value="ECO:0007669"/>
    <property type="project" value="InterPro"/>
</dbReference>
<dbReference type="EMBL" id="JH413812">
    <property type="protein sequence ID" value="EHL31557.1"/>
    <property type="molecule type" value="Genomic_DNA"/>
</dbReference>
<dbReference type="Pfam" id="PF21716">
    <property type="entry name" value="dnstrm_HI1420"/>
    <property type="match status" value="1"/>
</dbReference>
<dbReference type="AlphaFoldDB" id="G9EME4"/>
<dbReference type="HOGENOM" id="CLU_137365_3_1_6"/>